<dbReference type="PROSITE" id="PS51257">
    <property type="entry name" value="PROKAR_LIPOPROTEIN"/>
    <property type="match status" value="1"/>
</dbReference>
<evidence type="ECO:0008006" key="4">
    <source>
        <dbReference type="Google" id="ProtNLM"/>
    </source>
</evidence>
<protein>
    <recommendedName>
        <fullName evidence="4">Lipoprotein</fullName>
    </recommendedName>
</protein>
<name>A0ABY8PW42_9ACTN</name>
<organism evidence="2 3">
    <name type="scientific">Tessaracoccus lacteus</name>
    <dbReference type="NCBI Taxonomy" id="3041766"/>
    <lineage>
        <taxon>Bacteria</taxon>
        <taxon>Bacillati</taxon>
        <taxon>Actinomycetota</taxon>
        <taxon>Actinomycetes</taxon>
        <taxon>Propionibacteriales</taxon>
        <taxon>Propionibacteriaceae</taxon>
        <taxon>Tessaracoccus</taxon>
    </lineage>
</organism>
<keyword evidence="1" id="KW-0732">Signal</keyword>
<sequence>MKLIRVVPALAAVAMLAACSPMPSTALVAGDTTYSESQVDAIATGCAAELGSDAVPARYVVQYLAIGAVFDQVAQLTGTVPTDADLDEIATSGLGVAVADQDCVVLTRALAKSQLLSAVTDTAVVTEAVANTHIELNPMYGTWDPTGETILTDSGSLSVLVSATDEQ</sequence>
<evidence type="ECO:0000313" key="2">
    <source>
        <dbReference type="EMBL" id="WGT46690.1"/>
    </source>
</evidence>
<reference evidence="2 3" key="1">
    <citation type="journal article" date="2008" name="Int. J. Syst. Evol. Microbiol.">
        <title>Tessaracoccus flavescens sp. nov., isolated from marine sediment.</title>
        <authorList>
            <person name="Lee D.W."/>
            <person name="Lee S.D."/>
        </authorList>
    </citation>
    <scope>NUCLEOTIDE SEQUENCE [LARGE SCALE GENOMIC DNA]</scope>
    <source>
        <strain evidence="2 3">T21</strain>
    </source>
</reference>
<proteinExistence type="predicted"/>
<dbReference type="Proteomes" id="UP001244136">
    <property type="component" value="Chromosome"/>
</dbReference>
<evidence type="ECO:0000313" key="3">
    <source>
        <dbReference type="Proteomes" id="UP001244136"/>
    </source>
</evidence>
<accession>A0ABY8PW42</accession>
<dbReference type="EMBL" id="CP123967">
    <property type="protein sequence ID" value="WGT46690.1"/>
    <property type="molecule type" value="Genomic_DNA"/>
</dbReference>
<feature type="signal peptide" evidence="1">
    <location>
        <begin position="1"/>
        <end position="26"/>
    </location>
</feature>
<evidence type="ECO:0000256" key="1">
    <source>
        <dbReference type="SAM" id="SignalP"/>
    </source>
</evidence>
<gene>
    <name evidence="2" type="ORF">QH948_11160</name>
</gene>
<keyword evidence="3" id="KW-1185">Reference proteome</keyword>
<feature type="chain" id="PRO_5046526944" description="Lipoprotein" evidence="1">
    <location>
        <begin position="27"/>
        <end position="167"/>
    </location>
</feature>
<dbReference type="RefSeq" id="WP_281144453.1">
    <property type="nucleotide sequence ID" value="NZ_CP123967.1"/>
</dbReference>